<dbReference type="InterPro" id="IPR029063">
    <property type="entry name" value="SAM-dependent_MTases_sf"/>
</dbReference>
<dbReference type="PANTHER" id="PTHR34203">
    <property type="entry name" value="METHYLTRANSFERASE, FKBM FAMILY PROTEIN"/>
    <property type="match status" value="1"/>
</dbReference>
<evidence type="ECO:0000313" key="3">
    <source>
        <dbReference type="EMBL" id="APH54819.1"/>
    </source>
</evidence>
<dbReference type="Gene3D" id="3.40.50.150">
    <property type="entry name" value="Vaccinia Virus protein VP39"/>
    <property type="match status" value="1"/>
</dbReference>
<dbReference type="PANTHER" id="PTHR34203:SF15">
    <property type="entry name" value="SLL1173 PROTEIN"/>
    <property type="match status" value="1"/>
</dbReference>
<gene>
    <name evidence="3" type="ORF">GbCGDNIH9_1535</name>
</gene>
<feature type="domain" description="Methyltransferase FkbM" evidence="2">
    <location>
        <begin position="74"/>
        <end position="235"/>
    </location>
</feature>
<dbReference type="EC" id="2.1.1.-" evidence="3"/>
<feature type="coiled-coil region" evidence="1">
    <location>
        <begin position="335"/>
        <end position="446"/>
    </location>
</feature>
<name>A0AAC9KBH9_9PROT</name>
<organism evidence="3 4">
    <name type="scientific">Granulibacter bethesdensis</name>
    <dbReference type="NCBI Taxonomy" id="364410"/>
    <lineage>
        <taxon>Bacteria</taxon>
        <taxon>Pseudomonadati</taxon>
        <taxon>Pseudomonadota</taxon>
        <taxon>Alphaproteobacteria</taxon>
        <taxon>Acetobacterales</taxon>
        <taxon>Acetobacteraceae</taxon>
        <taxon>Granulibacter</taxon>
    </lineage>
</organism>
<accession>A0AAC9KBH9</accession>
<dbReference type="Proteomes" id="UP000182373">
    <property type="component" value="Chromosome"/>
</dbReference>
<protein>
    <submittedName>
        <fullName evidence="3">Methyltransferase</fullName>
        <ecNumber evidence="3">2.1.1.-</ecNumber>
    </submittedName>
</protein>
<dbReference type="InterPro" id="IPR052514">
    <property type="entry name" value="SAM-dependent_MTase"/>
</dbReference>
<sequence length="540" mass="60686">MFLNFDGFQERYLRMNEQPDHTLTDSVQARYGRMHFFAHDTGALKTSLETYGEWAENEIRFLNSFIREGDTVIDVGAFIGTHVLAFSHAAGTHGHVIGIEAQEQSFKLLCNNVLDNNAANVRLENAIAGEENQVRLIHDIDISHDASFGSTSLLEDFSSAGNTAPNMIEVREITLDSLHLATCRLVKIDAEGMEHIVLKGATDLLSRLQPVIYAECNATDSGLKTLHLLKKHGYQTFAHVVPAFNPENFFGAPNDIFSGSCEVALIGIPDDLLGTLQSYVLHEKELILRIETADDLALAMLHKPQYPVEILRPCAAAHTGGTAWLDYYSALPLHVEALERDVAFLSQSLQTERDEKQVIVADAAALRLKNQELERDASLLRDAISAEEDQRNKSEAEAAAASLRIQELERDVSILRKAVITEAEHYKEASLRVQELEREIPILQQSARIEREGRLAAEHTALNHSETAANLQAIADTERQLRQETEHTLTNAEEQWRKEREAFLETQRQLTNEISSLRSSTSWKVTAPLRYAVRRLFRRH</sequence>
<keyword evidence="3" id="KW-0808">Transferase</keyword>
<proteinExistence type="predicted"/>
<dbReference type="EMBL" id="CP018191">
    <property type="protein sequence ID" value="APH54819.1"/>
    <property type="molecule type" value="Genomic_DNA"/>
</dbReference>
<dbReference type="Pfam" id="PF05050">
    <property type="entry name" value="Methyltransf_21"/>
    <property type="match status" value="1"/>
</dbReference>
<dbReference type="AlphaFoldDB" id="A0AAC9KBH9"/>
<keyword evidence="3" id="KW-0489">Methyltransferase</keyword>
<evidence type="ECO:0000259" key="2">
    <source>
        <dbReference type="Pfam" id="PF05050"/>
    </source>
</evidence>
<evidence type="ECO:0000313" key="4">
    <source>
        <dbReference type="Proteomes" id="UP000182373"/>
    </source>
</evidence>
<dbReference type="NCBIfam" id="TIGR01444">
    <property type="entry name" value="fkbM_fam"/>
    <property type="match status" value="1"/>
</dbReference>
<dbReference type="GO" id="GO:0008168">
    <property type="term" value="F:methyltransferase activity"/>
    <property type="evidence" value="ECO:0007669"/>
    <property type="project" value="UniProtKB-KW"/>
</dbReference>
<dbReference type="GO" id="GO:0032259">
    <property type="term" value="P:methylation"/>
    <property type="evidence" value="ECO:0007669"/>
    <property type="project" value="UniProtKB-KW"/>
</dbReference>
<dbReference type="InterPro" id="IPR006342">
    <property type="entry name" value="FkbM_mtfrase"/>
</dbReference>
<reference evidence="4" key="1">
    <citation type="submission" date="2016-11" db="EMBL/GenBank/DDBJ databases">
        <title>Comparative genomic and phenotypic analysis of Granulibacter bethesdensis clinical isolates from patients with chronic granulomatous disease.</title>
        <authorList>
            <person name="Zarember K.A."/>
            <person name="Porcella S.F."/>
            <person name="Chu J."/>
            <person name="Ding L."/>
            <person name="Dahlstrom E."/>
            <person name="Barbian K."/>
            <person name="Martens C."/>
            <person name="Sykora L."/>
            <person name="Kramer S."/>
            <person name="Pettinato A.M."/>
            <person name="Hong H."/>
            <person name="Wald G."/>
            <person name="Berg L.J."/>
            <person name="Rogge L.S."/>
            <person name="Greenberg D.E."/>
            <person name="Falcone E.L."/>
            <person name="Neves J.F."/>
            <person name="Simoes M.J."/>
            <person name="Casal M."/>
            <person name="Rodriguez-Lopez F.C."/>
            <person name="Zelazny A."/>
            <person name="Gallin J.I."/>
            <person name="Holland S.M."/>
        </authorList>
    </citation>
    <scope>NUCLEOTIDE SEQUENCE [LARGE SCALE GENOMIC DNA]</scope>
    <source>
        <strain evidence="4">NIH9.1</strain>
    </source>
</reference>
<evidence type="ECO:0000256" key="1">
    <source>
        <dbReference type="SAM" id="Coils"/>
    </source>
</evidence>
<keyword evidence="1" id="KW-0175">Coiled coil</keyword>
<dbReference type="SUPFAM" id="SSF53335">
    <property type="entry name" value="S-adenosyl-L-methionine-dependent methyltransferases"/>
    <property type="match status" value="1"/>
</dbReference>